<dbReference type="Proteomes" id="UP001474421">
    <property type="component" value="Unassembled WGS sequence"/>
</dbReference>
<dbReference type="AlphaFoldDB" id="A0AAW1CC00"/>
<dbReference type="SUPFAM" id="SSF52047">
    <property type="entry name" value="RNI-like"/>
    <property type="match status" value="1"/>
</dbReference>
<accession>A0AAW1CC00</accession>
<dbReference type="EMBL" id="JAOTOJ010000001">
    <property type="protein sequence ID" value="KAK9411865.1"/>
    <property type="molecule type" value="Genomic_DNA"/>
</dbReference>
<evidence type="ECO:0000313" key="1">
    <source>
        <dbReference type="EMBL" id="KAK9411865.1"/>
    </source>
</evidence>
<keyword evidence="2" id="KW-1185">Reference proteome</keyword>
<reference evidence="1 2" key="1">
    <citation type="journal article" date="2024" name="Proc. Natl. Acad. Sci. U.S.A.">
        <title>The genetic regulatory architecture and epigenomic basis for age-related changes in rattlesnake venom.</title>
        <authorList>
            <person name="Hogan M.P."/>
            <person name="Holding M.L."/>
            <person name="Nystrom G.S."/>
            <person name="Colston T.J."/>
            <person name="Bartlett D.A."/>
            <person name="Mason A.J."/>
            <person name="Ellsworth S.A."/>
            <person name="Rautsaw R.M."/>
            <person name="Lawrence K.C."/>
            <person name="Strickland J.L."/>
            <person name="He B."/>
            <person name="Fraser P."/>
            <person name="Margres M.J."/>
            <person name="Gilbert D.M."/>
            <person name="Gibbs H.L."/>
            <person name="Parkinson C.L."/>
            <person name="Rokyta D.R."/>
        </authorList>
    </citation>
    <scope>NUCLEOTIDE SEQUENCE [LARGE SCALE GENOMIC DNA]</scope>
    <source>
        <strain evidence="1">DRR0105</strain>
    </source>
</reference>
<protein>
    <submittedName>
        <fullName evidence="1">NLR family CARD domain-containing protein 4</fullName>
    </submittedName>
</protein>
<evidence type="ECO:0000313" key="2">
    <source>
        <dbReference type="Proteomes" id="UP001474421"/>
    </source>
</evidence>
<comment type="caution">
    <text evidence="1">The sequence shown here is derived from an EMBL/GenBank/DDBJ whole genome shotgun (WGS) entry which is preliminary data.</text>
</comment>
<organism evidence="1 2">
    <name type="scientific">Crotalus adamanteus</name>
    <name type="common">Eastern diamondback rattlesnake</name>
    <dbReference type="NCBI Taxonomy" id="8729"/>
    <lineage>
        <taxon>Eukaryota</taxon>
        <taxon>Metazoa</taxon>
        <taxon>Chordata</taxon>
        <taxon>Craniata</taxon>
        <taxon>Vertebrata</taxon>
        <taxon>Euteleostomi</taxon>
        <taxon>Lepidosauria</taxon>
        <taxon>Squamata</taxon>
        <taxon>Bifurcata</taxon>
        <taxon>Unidentata</taxon>
        <taxon>Episquamata</taxon>
        <taxon>Toxicofera</taxon>
        <taxon>Serpentes</taxon>
        <taxon>Colubroidea</taxon>
        <taxon>Viperidae</taxon>
        <taxon>Crotalinae</taxon>
        <taxon>Crotalus</taxon>
    </lineage>
</organism>
<dbReference type="PANTHER" id="PTHR47688">
    <property type="entry name" value="NLR FAMILY CARD DOMAIN-CONTAINING PROTEIN 4"/>
    <property type="match status" value="1"/>
</dbReference>
<dbReference type="GO" id="GO:0016045">
    <property type="term" value="P:detection of bacterium"/>
    <property type="evidence" value="ECO:0007669"/>
    <property type="project" value="TreeGrafter"/>
</dbReference>
<sequence length="249" mass="27770">MEDEQQITKMMVLKTIKIKDLQSENQHGALLDGISTLTNVEKIIFDNVQMNENTADKLAEGLKNLKKLNSLQLKELTNVGDGMISIVKSISNLQELEEIYLVNCCISGTAVEILVQNICDLPKLSALDLSNNYLANGGKEALCQLVESLNVLPNMRILMFPWVDEVNDCLVKLEELKSMPQLTKLGLRKWQTTNSDARILSTLFAKASLTDLQHLDMAETCLTIPVTQATIWAQRVDIPTECLKRPVTG</sequence>
<dbReference type="Gene3D" id="3.80.10.10">
    <property type="entry name" value="Ribonuclease Inhibitor"/>
    <property type="match status" value="1"/>
</dbReference>
<name>A0AAW1CC00_CROAD</name>
<dbReference type="FunFam" id="3.80.10.10:FF:000364">
    <property type="entry name" value="NLR family CARD domain containing 4"/>
    <property type="match status" value="1"/>
</dbReference>
<gene>
    <name evidence="1" type="ORF">NXF25_003040</name>
</gene>
<dbReference type="InterPro" id="IPR032675">
    <property type="entry name" value="LRR_dom_sf"/>
</dbReference>
<dbReference type="PANTHER" id="PTHR47688:SF1">
    <property type="entry name" value="NLR FAMILY CARD DOMAIN-CONTAINING PROTEIN 4"/>
    <property type="match status" value="1"/>
</dbReference>
<dbReference type="GO" id="GO:0042742">
    <property type="term" value="P:defense response to bacterium"/>
    <property type="evidence" value="ECO:0007669"/>
    <property type="project" value="TreeGrafter"/>
</dbReference>
<dbReference type="InterPro" id="IPR042220">
    <property type="entry name" value="NLRC4"/>
</dbReference>
<proteinExistence type="predicted"/>